<comment type="caution">
    <text evidence="3">The sequence shown here is derived from an EMBL/GenBank/DDBJ whole genome shotgun (WGS) entry which is preliminary data.</text>
</comment>
<evidence type="ECO:0000313" key="4">
    <source>
        <dbReference type="Proteomes" id="UP000828390"/>
    </source>
</evidence>
<dbReference type="Proteomes" id="UP000828390">
    <property type="component" value="Unassembled WGS sequence"/>
</dbReference>
<dbReference type="InterPro" id="IPR018114">
    <property type="entry name" value="TRYPSIN_HIS"/>
</dbReference>
<dbReference type="AlphaFoldDB" id="A0A9D4M7E0"/>
<protein>
    <recommendedName>
        <fullName evidence="2">Peptidase S1 domain-containing protein</fullName>
    </recommendedName>
</protein>
<dbReference type="PANTHER" id="PTHR24252">
    <property type="entry name" value="ACROSIN-RELATED"/>
    <property type="match status" value="1"/>
</dbReference>
<accession>A0A9D4M7E0</accession>
<proteinExistence type="predicted"/>
<evidence type="ECO:0000313" key="3">
    <source>
        <dbReference type="EMBL" id="KAH3872272.1"/>
    </source>
</evidence>
<keyword evidence="1" id="KW-1015">Disulfide bond</keyword>
<evidence type="ECO:0000256" key="1">
    <source>
        <dbReference type="ARBA" id="ARBA00023157"/>
    </source>
</evidence>
<dbReference type="InterPro" id="IPR009003">
    <property type="entry name" value="Peptidase_S1_PA"/>
</dbReference>
<gene>
    <name evidence="3" type="ORF">DPMN_035487</name>
</gene>
<dbReference type="EMBL" id="JAIWYP010000002">
    <property type="protein sequence ID" value="KAH3872272.1"/>
    <property type="molecule type" value="Genomic_DNA"/>
</dbReference>
<dbReference type="Pfam" id="PF00089">
    <property type="entry name" value="Trypsin"/>
    <property type="match status" value="1"/>
</dbReference>
<dbReference type="InterPro" id="IPR001254">
    <property type="entry name" value="Trypsin_dom"/>
</dbReference>
<dbReference type="Gene3D" id="2.40.10.10">
    <property type="entry name" value="Trypsin-like serine proteases"/>
    <property type="match status" value="1"/>
</dbReference>
<dbReference type="GO" id="GO:0004252">
    <property type="term" value="F:serine-type endopeptidase activity"/>
    <property type="evidence" value="ECO:0007669"/>
    <property type="project" value="InterPro"/>
</dbReference>
<dbReference type="InterPro" id="IPR043504">
    <property type="entry name" value="Peptidase_S1_PA_chymotrypsin"/>
</dbReference>
<dbReference type="SUPFAM" id="SSF50494">
    <property type="entry name" value="Trypsin-like serine proteases"/>
    <property type="match status" value="1"/>
</dbReference>
<name>A0A9D4M7E0_DREPO</name>
<organism evidence="3 4">
    <name type="scientific">Dreissena polymorpha</name>
    <name type="common">Zebra mussel</name>
    <name type="synonym">Mytilus polymorpha</name>
    <dbReference type="NCBI Taxonomy" id="45954"/>
    <lineage>
        <taxon>Eukaryota</taxon>
        <taxon>Metazoa</taxon>
        <taxon>Spiralia</taxon>
        <taxon>Lophotrochozoa</taxon>
        <taxon>Mollusca</taxon>
        <taxon>Bivalvia</taxon>
        <taxon>Autobranchia</taxon>
        <taxon>Heteroconchia</taxon>
        <taxon>Euheterodonta</taxon>
        <taxon>Imparidentia</taxon>
        <taxon>Neoheterodontei</taxon>
        <taxon>Myida</taxon>
        <taxon>Dreissenoidea</taxon>
        <taxon>Dreissenidae</taxon>
        <taxon>Dreissena</taxon>
    </lineage>
</organism>
<reference evidence="3" key="2">
    <citation type="submission" date="2020-11" db="EMBL/GenBank/DDBJ databases">
        <authorList>
            <person name="McCartney M.A."/>
            <person name="Auch B."/>
            <person name="Kono T."/>
            <person name="Mallez S."/>
            <person name="Becker A."/>
            <person name="Gohl D.M."/>
            <person name="Silverstein K.A.T."/>
            <person name="Koren S."/>
            <person name="Bechman K.B."/>
            <person name="Herman A."/>
            <person name="Abrahante J.E."/>
            <person name="Garbe J."/>
        </authorList>
    </citation>
    <scope>NUCLEOTIDE SEQUENCE</scope>
    <source>
        <strain evidence="3">Duluth1</strain>
        <tissue evidence="3">Whole animal</tissue>
    </source>
</reference>
<reference evidence="3" key="1">
    <citation type="journal article" date="2019" name="bioRxiv">
        <title>The Genome of the Zebra Mussel, Dreissena polymorpha: A Resource for Invasive Species Research.</title>
        <authorList>
            <person name="McCartney M.A."/>
            <person name="Auch B."/>
            <person name="Kono T."/>
            <person name="Mallez S."/>
            <person name="Zhang Y."/>
            <person name="Obille A."/>
            <person name="Becker A."/>
            <person name="Abrahante J.E."/>
            <person name="Garbe J."/>
            <person name="Badalamenti J.P."/>
            <person name="Herman A."/>
            <person name="Mangelson H."/>
            <person name="Liachko I."/>
            <person name="Sullivan S."/>
            <person name="Sone E.D."/>
            <person name="Koren S."/>
            <person name="Silverstein K.A.T."/>
            <person name="Beckman K.B."/>
            <person name="Gohl D.M."/>
        </authorList>
    </citation>
    <scope>NUCLEOTIDE SEQUENCE</scope>
    <source>
        <strain evidence="3">Duluth1</strain>
        <tissue evidence="3">Whole animal</tissue>
    </source>
</reference>
<feature type="domain" description="Peptidase S1" evidence="2">
    <location>
        <begin position="79"/>
        <end position="138"/>
    </location>
</feature>
<dbReference type="PROSITE" id="PS00134">
    <property type="entry name" value="TRYPSIN_HIS"/>
    <property type="match status" value="1"/>
</dbReference>
<keyword evidence="4" id="KW-1185">Reference proteome</keyword>
<dbReference type="PANTHER" id="PTHR24252:SF7">
    <property type="entry name" value="HYALIN"/>
    <property type="match status" value="1"/>
</dbReference>
<dbReference type="GO" id="GO:0006508">
    <property type="term" value="P:proteolysis"/>
    <property type="evidence" value="ECO:0007669"/>
    <property type="project" value="InterPro"/>
</dbReference>
<sequence>MRADEFPRDAQLRNTVHRGGTDCQRRGFPVADHVITDFPIESRITYDSITTPKNALRRCYESTAIKFSLGGPEKGGVVKVITAAHCLDDSKNPNDYTIVFGMHQTNVVGTRVIWTPVSITVHQQYNTRTFSNDIAVIGMK</sequence>
<evidence type="ECO:0000259" key="2">
    <source>
        <dbReference type="Pfam" id="PF00089"/>
    </source>
</evidence>